<dbReference type="InterPro" id="IPR037171">
    <property type="entry name" value="NagB/RpiA_transferase-like"/>
</dbReference>
<dbReference type="PANTHER" id="PTHR43682">
    <property type="entry name" value="LACTATE UTILIZATION PROTEIN C"/>
    <property type="match status" value="1"/>
</dbReference>
<dbReference type="Gene3D" id="3.40.50.10420">
    <property type="entry name" value="NagB/RpiA/CoA transferase-like"/>
    <property type="match status" value="1"/>
</dbReference>
<sequence>MSAREDILTRIHTALGTGPSAPTTPAEMGGSSAEMGDLSAEVGALTTEMGDSSAEVGDSSAEMGDLTAEAGYAVAAPRYRTTSGLTEDALVALLVDRLEDYKARVEVISADGVAEAIRARLEGKAFAVPAGLPAEWLHPSLAEHAVTDTPEAPLGVVRLDGLDAVVTSSSVSIAETGTIVLDGSPDQGRRAISLVPDHHVCVVPVESIVGVVPEAFARLDTTRPLTLISGPSATSDIELERVEGVHGPRTLDVLIVR</sequence>
<feature type="region of interest" description="Disordered" evidence="1">
    <location>
        <begin position="12"/>
        <end position="34"/>
    </location>
</feature>
<keyword evidence="4" id="KW-1185">Reference proteome</keyword>
<dbReference type="RefSeq" id="WP_345886394.1">
    <property type="nucleotide sequence ID" value="NZ_JBDFRB010000018.1"/>
</dbReference>
<dbReference type="InterPro" id="IPR024185">
    <property type="entry name" value="FTHF_cligase-like_sf"/>
</dbReference>
<evidence type="ECO:0000259" key="2">
    <source>
        <dbReference type="Pfam" id="PF02589"/>
    </source>
</evidence>
<dbReference type="SUPFAM" id="SSF100950">
    <property type="entry name" value="NagB/RpiA/CoA transferase-like"/>
    <property type="match status" value="1"/>
</dbReference>
<dbReference type="Pfam" id="PF02589">
    <property type="entry name" value="LUD_dom"/>
    <property type="match status" value="1"/>
</dbReference>
<evidence type="ECO:0000313" key="4">
    <source>
        <dbReference type="Proteomes" id="UP001422074"/>
    </source>
</evidence>
<protein>
    <submittedName>
        <fullName evidence="3">LUD domain-containing protein</fullName>
    </submittedName>
</protein>
<feature type="domain" description="LUD" evidence="2">
    <location>
        <begin position="161"/>
        <end position="256"/>
    </location>
</feature>
<accession>A0ABU9X4Q8</accession>
<comment type="caution">
    <text evidence="3">The sequence shown here is derived from an EMBL/GenBank/DDBJ whole genome shotgun (WGS) entry which is preliminary data.</text>
</comment>
<proteinExistence type="predicted"/>
<name>A0ABU9X4Q8_9MICC</name>
<dbReference type="PANTHER" id="PTHR43682:SF1">
    <property type="entry name" value="LACTATE UTILIZATION PROTEIN C"/>
    <property type="match status" value="1"/>
</dbReference>
<dbReference type="Proteomes" id="UP001422074">
    <property type="component" value="Unassembled WGS sequence"/>
</dbReference>
<organism evidence="3 4">
    <name type="scientific">Sinomonas halotolerans</name>
    <dbReference type="NCBI Taxonomy" id="1644133"/>
    <lineage>
        <taxon>Bacteria</taxon>
        <taxon>Bacillati</taxon>
        <taxon>Actinomycetota</taxon>
        <taxon>Actinomycetes</taxon>
        <taxon>Micrococcales</taxon>
        <taxon>Micrococcaceae</taxon>
        <taxon>Sinomonas</taxon>
    </lineage>
</organism>
<evidence type="ECO:0000313" key="3">
    <source>
        <dbReference type="EMBL" id="MEN2745819.1"/>
    </source>
</evidence>
<dbReference type="InterPro" id="IPR003741">
    <property type="entry name" value="LUD_dom"/>
</dbReference>
<dbReference type="EMBL" id="JBDFRB010000018">
    <property type="protein sequence ID" value="MEN2745819.1"/>
    <property type="molecule type" value="Genomic_DNA"/>
</dbReference>
<gene>
    <name evidence="3" type="ORF">ABCQ75_14920</name>
</gene>
<reference evidence="3 4" key="1">
    <citation type="submission" date="2024-05" db="EMBL/GenBank/DDBJ databases">
        <title>Sinomonas sp. nov., isolated from a waste landfill.</title>
        <authorList>
            <person name="Zhao Y."/>
        </authorList>
    </citation>
    <scope>NUCLEOTIDE SEQUENCE [LARGE SCALE GENOMIC DNA]</scope>
    <source>
        <strain evidence="3 4">CCTCC AB2014300</strain>
    </source>
</reference>
<evidence type="ECO:0000256" key="1">
    <source>
        <dbReference type="SAM" id="MobiDB-lite"/>
    </source>
</evidence>